<evidence type="ECO:0000313" key="4">
    <source>
        <dbReference type="Proteomes" id="UP001301958"/>
    </source>
</evidence>
<dbReference type="AlphaFoldDB" id="A0AAN7BHS6"/>
<reference evidence="3" key="2">
    <citation type="submission" date="2023-05" db="EMBL/GenBank/DDBJ databases">
        <authorList>
            <consortium name="Lawrence Berkeley National Laboratory"/>
            <person name="Steindorff A."/>
            <person name="Hensen N."/>
            <person name="Bonometti L."/>
            <person name="Westerberg I."/>
            <person name="Brannstrom I.O."/>
            <person name="Guillou S."/>
            <person name="Cros-Aarteil S."/>
            <person name="Calhoun S."/>
            <person name="Haridas S."/>
            <person name="Kuo A."/>
            <person name="Mondo S."/>
            <person name="Pangilinan J."/>
            <person name="Riley R."/>
            <person name="Labutti K."/>
            <person name="Andreopoulos B."/>
            <person name="Lipzen A."/>
            <person name="Chen C."/>
            <person name="Yanf M."/>
            <person name="Daum C."/>
            <person name="Ng V."/>
            <person name="Clum A."/>
            <person name="Ohm R."/>
            <person name="Martin F."/>
            <person name="Silar P."/>
            <person name="Natvig D."/>
            <person name="Lalanne C."/>
            <person name="Gautier V."/>
            <person name="Ament-Velasquez S.L."/>
            <person name="Kruys A."/>
            <person name="Hutchinson M.I."/>
            <person name="Powell A.J."/>
            <person name="Barry K."/>
            <person name="Miller A.N."/>
            <person name="Grigoriev I.V."/>
            <person name="Debuchy R."/>
            <person name="Gladieux P."/>
            <person name="Thoren M.H."/>
            <person name="Johannesson H."/>
        </authorList>
    </citation>
    <scope>NUCLEOTIDE SEQUENCE</scope>
    <source>
        <strain evidence="3">CBS 990.96</strain>
    </source>
</reference>
<feature type="domain" description="TauD/TfdA-like" evidence="2">
    <location>
        <begin position="86"/>
        <end position="341"/>
    </location>
</feature>
<name>A0AAN7BHS6_9PEZI</name>
<dbReference type="InterPro" id="IPR003819">
    <property type="entry name" value="TauD/TfdA-like"/>
</dbReference>
<keyword evidence="4" id="KW-1185">Reference proteome</keyword>
<evidence type="ECO:0000259" key="2">
    <source>
        <dbReference type="Pfam" id="PF02668"/>
    </source>
</evidence>
<dbReference type="Gene3D" id="3.60.130.10">
    <property type="entry name" value="Clavaminate synthase-like"/>
    <property type="match status" value="1"/>
</dbReference>
<dbReference type="Proteomes" id="UP001301958">
    <property type="component" value="Unassembled WGS sequence"/>
</dbReference>
<gene>
    <name evidence="3" type="ORF">QBC38DRAFT_44638</name>
</gene>
<evidence type="ECO:0000313" key="3">
    <source>
        <dbReference type="EMBL" id="KAK4223616.1"/>
    </source>
</evidence>
<dbReference type="InterPro" id="IPR050411">
    <property type="entry name" value="AlphaKG_dependent_hydroxylases"/>
</dbReference>
<dbReference type="SUPFAM" id="SSF51197">
    <property type="entry name" value="Clavaminate synthase-like"/>
    <property type="match status" value="1"/>
</dbReference>
<dbReference type="EMBL" id="MU865420">
    <property type="protein sequence ID" value="KAK4223616.1"/>
    <property type="molecule type" value="Genomic_DNA"/>
</dbReference>
<evidence type="ECO:0000256" key="1">
    <source>
        <dbReference type="ARBA" id="ARBA00023002"/>
    </source>
</evidence>
<keyword evidence="1" id="KW-0560">Oxidoreductase</keyword>
<dbReference type="PANTHER" id="PTHR10696:SF54">
    <property type="entry name" value="FAMILY OXIDOREDUCTASE, PUTATIVE (AFU_ORTHOLOGUE AFUA_4G13850)-RELATED"/>
    <property type="match status" value="1"/>
</dbReference>
<comment type="caution">
    <text evidence="3">The sequence shown here is derived from an EMBL/GenBank/DDBJ whole genome shotgun (WGS) entry which is preliminary data.</text>
</comment>
<sequence length="390" mass="44091">MGAETILLQSQQQHTWGPLVLKSTYASHHDSTDTSEWPARVEGELVWDSNTFKSEDYFMITLNDDEVLEVKAALHHFNDTGLYGSEATPDTFPLPTLGPKLETAARDLHNGRGFVGVRGLKPSEFTPEDNVLIFLGISSYIGGRQGRQDEQGNMLMHLRNAKNSRTPQLERPTRYSNRASTFHTDTFCDILALQTRNNAQIGGANLLASSWTVYNKLMEKDPAIVNLLAQPNWSFDSRGSFFPCSTRPLLFFQDGHVIINFSREPLLGLNGVPRASGLPSLTQEQKEALDVVEQIAKENQIILHAEPGDLLFINNHAVLHSREAFSDSAENPNPRYLVRMWLKNEEMAWKLPQSLQHGNSRIYEDNELGERWNIMDVPRVDFKLSERMTS</sequence>
<reference evidence="3" key="1">
    <citation type="journal article" date="2023" name="Mol. Phylogenet. Evol.">
        <title>Genome-scale phylogeny and comparative genomics of the fungal order Sordariales.</title>
        <authorList>
            <person name="Hensen N."/>
            <person name="Bonometti L."/>
            <person name="Westerberg I."/>
            <person name="Brannstrom I.O."/>
            <person name="Guillou S."/>
            <person name="Cros-Aarteil S."/>
            <person name="Calhoun S."/>
            <person name="Haridas S."/>
            <person name="Kuo A."/>
            <person name="Mondo S."/>
            <person name="Pangilinan J."/>
            <person name="Riley R."/>
            <person name="LaButti K."/>
            <person name="Andreopoulos B."/>
            <person name="Lipzen A."/>
            <person name="Chen C."/>
            <person name="Yan M."/>
            <person name="Daum C."/>
            <person name="Ng V."/>
            <person name="Clum A."/>
            <person name="Steindorff A."/>
            <person name="Ohm R.A."/>
            <person name="Martin F."/>
            <person name="Silar P."/>
            <person name="Natvig D.O."/>
            <person name="Lalanne C."/>
            <person name="Gautier V."/>
            <person name="Ament-Velasquez S.L."/>
            <person name="Kruys A."/>
            <person name="Hutchinson M.I."/>
            <person name="Powell A.J."/>
            <person name="Barry K."/>
            <person name="Miller A.N."/>
            <person name="Grigoriev I.V."/>
            <person name="Debuchy R."/>
            <person name="Gladieux P."/>
            <person name="Hiltunen Thoren M."/>
            <person name="Johannesson H."/>
        </authorList>
    </citation>
    <scope>NUCLEOTIDE SEQUENCE</scope>
    <source>
        <strain evidence="3">CBS 990.96</strain>
    </source>
</reference>
<dbReference type="GO" id="GO:0016491">
    <property type="term" value="F:oxidoreductase activity"/>
    <property type="evidence" value="ECO:0007669"/>
    <property type="project" value="UniProtKB-KW"/>
</dbReference>
<organism evidence="3 4">
    <name type="scientific">Podospora fimiseda</name>
    <dbReference type="NCBI Taxonomy" id="252190"/>
    <lineage>
        <taxon>Eukaryota</taxon>
        <taxon>Fungi</taxon>
        <taxon>Dikarya</taxon>
        <taxon>Ascomycota</taxon>
        <taxon>Pezizomycotina</taxon>
        <taxon>Sordariomycetes</taxon>
        <taxon>Sordariomycetidae</taxon>
        <taxon>Sordariales</taxon>
        <taxon>Podosporaceae</taxon>
        <taxon>Podospora</taxon>
    </lineage>
</organism>
<protein>
    <recommendedName>
        <fullName evidence="2">TauD/TfdA-like domain-containing protein</fullName>
    </recommendedName>
</protein>
<proteinExistence type="predicted"/>
<dbReference type="InterPro" id="IPR042098">
    <property type="entry name" value="TauD-like_sf"/>
</dbReference>
<dbReference type="Pfam" id="PF02668">
    <property type="entry name" value="TauD"/>
    <property type="match status" value="1"/>
</dbReference>
<dbReference type="PANTHER" id="PTHR10696">
    <property type="entry name" value="GAMMA-BUTYROBETAINE HYDROXYLASE-RELATED"/>
    <property type="match status" value="1"/>
</dbReference>
<accession>A0AAN7BHS6</accession>